<accession>A0A9D2MTL7</accession>
<sequence>MTDVERRMFRLLLFADGVAIAISMVAGPLQHTSMAIGAAVSAGLISLCLVAYGLYFWPWKR</sequence>
<dbReference type="AlphaFoldDB" id="A0A9D2MTL7"/>
<comment type="caution">
    <text evidence="2">The sequence shown here is derived from an EMBL/GenBank/DDBJ whole genome shotgun (WGS) entry which is preliminary data.</text>
</comment>
<protein>
    <submittedName>
        <fullName evidence="2">Uncharacterized protein</fullName>
    </submittedName>
</protein>
<name>A0A9D2MTL7_9FIRM</name>
<evidence type="ECO:0000313" key="2">
    <source>
        <dbReference type="EMBL" id="HJB97204.1"/>
    </source>
</evidence>
<dbReference type="EMBL" id="DWXG01000009">
    <property type="protein sequence ID" value="HJB97204.1"/>
    <property type="molecule type" value="Genomic_DNA"/>
</dbReference>
<keyword evidence="1" id="KW-0472">Membrane</keyword>
<evidence type="ECO:0000313" key="3">
    <source>
        <dbReference type="Proteomes" id="UP000826793"/>
    </source>
</evidence>
<proteinExistence type="predicted"/>
<reference evidence="2" key="1">
    <citation type="journal article" date="2021" name="PeerJ">
        <title>Extensive microbial diversity within the chicken gut microbiome revealed by metagenomics and culture.</title>
        <authorList>
            <person name="Gilroy R."/>
            <person name="Ravi A."/>
            <person name="Getino M."/>
            <person name="Pursley I."/>
            <person name="Horton D.L."/>
            <person name="Alikhan N.F."/>
            <person name="Baker D."/>
            <person name="Gharbi K."/>
            <person name="Hall N."/>
            <person name="Watson M."/>
            <person name="Adriaenssens E.M."/>
            <person name="Foster-Nyarko E."/>
            <person name="Jarju S."/>
            <person name="Secka A."/>
            <person name="Antonio M."/>
            <person name="Oren A."/>
            <person name="Chaudhuri R.R."/>
            <person name="La Ragione R."/>
            <person name="Hildebrand F."/>
            <person name="Pallen M.J."/>
        </authorList>
    </citation>
    <scope>NUCLEOTIDE SEQUENCE</scope>
    <source>
        <strain evidence="2">CHK185-1770</strain>
    </source>
</reference>
<keyword evidence="1" id="KW-1133">Transmembrane helix</keyword>
<evidence type="ECO:0000256" key="1">
    <source>
        <dbReference type="SAM" id="Phobius"/>
    </source>
</evidence>
<gene>
    <name evidence="2" type="ORF">H9710_01355</name>
</gene>
<keyword evidence="1" id="KW-0812">Transmembrane</keyword>
<organism evidence="2 3">
    <name type="scientific">Candidatus Acutalibacter pullicola</name>
    <dbReference type="NCBI Taxonomy" id="2838417"/>
    <lineage>
        <taxon>Bacteria</taxon>
        <taxon>Bacillati</taxon>
        <taxon>Bacillota</taxon>
        <taxon>Clostridia</taxon>
        <taxon>Eubacteriales</taxon>
        <taxon>Acutalibacteraceae</taxon>
        <taxon>Acutalibacter</taxon>
    </lineage>
</organism>
<dbReference type="Proteomes" id="UP000826793">
    <property type="component" value="Unassembled WGS sequence"/>
</dbReference>
<reference evidence="2" key="2">
    <citation type="submission" date="2021-04" db="EMBL/GenBank/DDBJ databases">
        <authorList>
            <person name="Gilroy R."/>
        </authorList>
    </citation>
    <scope>NUCLEOTIDE SEQUENCE</scope>
    <source>
        <strain evidence="2">CHK185-1770</strain>
    </source>
</reference>
<feature type="transmembrane region" description="Helical" evidence="1">
    <location>
        <begin position="12"/>
        <end position="29"/>
    </location>
</feature>
<feature type="transmembrane region" description="Helical" evidence="1">
    <location>
        <begin position="35"/>
        <end position="57"/>
    </location>
</feature>